<evidence type="ECO:0000313" key="3">
    <source>
        <dbReference type="Proteomes" id="UP001499930"/>
    </source>
</evidence>
<feature type="region of interest" description="Disordered" evidence="1">
    <location>
        <begin position="1"/>
        <end position="107"/>
    </location>
</feature>
<evidence type="ECO:0000313" key="2">
    <source>
        <dbReference type="EMBL" id="GAA3018687.1"/>
    </source>
</evidence>
<dbReference type="EMBL" id="BAAAWD010000014">
    <property type="protein sequence ID" value="GAA3018687.1"/>
    <property type="molecule type" value="Genomic_DNA"/>
</dbReference>
<proteinExistence type="predicted"/>
<name>A0ABN3Y8I5_9ACTN</name>
<evidence type="ECO:0000256" key="1">
    <source>
        <dbReference type="SAM" id="MobiDB-lite"/>
    </source>
</evidence>
<keyword evidence="3" id="KW-1185">Reference proteome</keyword>
<comment type="caution">
    <text evidence="2">The sequence shown here is derived from an EMBL/GenBank/DDBJ whole genome shotgun (WGS) entry which is preliminary data.</text>
</comment>
<dbReference type="Proteomes" id="UP001499930">
    <property type="component" value="Unassembled WGS sequence"/>
</dbReference>
<accession>A0ABN3Y8I5</accession>
<evidence type="ECO:0008006" key="4">
    <source>
        <dbReference type="Google" id="ProtNLM"/>
    </source>
</evidence>
<gene>
    <name evidence="2" type="ORF">GCM10017559_48430</name>
</gene>
<feature type="compositionally biased region" description="Basic and acidic residues" evidence="1">
    <location>
        <begin position="90"/>
        <end position="99"/>
    </location>
</feature>
<sequence length="107" mass="11590">MIYRFFGVKKQKSLRRGLGSPRLSVRLRPTGPVRHTRSDTPGPTHPVRSGPGPTGTGLDRERAGPSRGSGGSGAFLPGQDHLPDDEQDRGDDRDAEQRAQHAQQRAA</sequence>
<protein>
    <recommendedName>
        <fullName evidence="4">DUF4236 domain-containing protein</fullName>
    </recommendedName>
</protein>
<reference evidence="2 3" key="1">
    <citation type="journal article" date="2019" name="Int. J. Syst. Evol. Microbiol.">
        <title>The Global Catalogue of Microorganisms (GCM) 10K type strain sequencing project: providing services to taxonomists for standard genome sequencing and annotation.</title>
        <authorList>
            <consortium name="The Broad Institute Genomics Platform"/>
            <consortium name="The Broad Institute Genome Sequencing Center for Infectious Disease"/>
            <person name="Wu L."/>
            <person name="Ma J."/>
        </authorList>
    </citation>
    <scope>NUCLEOTIDE SEQUENCE [LARGE SCALE GENOMIC DNA]</scope>
    <source>
        <strain evidence="2 3">JCM 3106</strain>
    </source>
</reference>
<organism evidence="2 3">
    <name type="scientific">Streptosporangium longisporum</name>
    <dbReference type="NCBI Taxonomy" id="46187"/>
    <lineage>
        <taxon>Bacteria</taxon>
        <taxon>Bacillati</taxon>
        <taxon>Actinomycetota</taxon>
        <taxon>Actinomycetes</taxon>
        <taxon>Streptosporangiales</taxon>
        <taxon>Streptosporangiaceae</taxon>
        <taxon>Streptosporangium</taxon>
    </lineage>
</organism>